<proteinExistence type="predicted"/>
<dbReference type="AlphaFoldDB" id="A0A915J4F6"/>
<sequence>MAHQMDPKNNKWRAVYWNNYAVSKQTGQLLTRTAQDCTLGPVCDNVLQQQYAASFQHMGSARYVPPGE</sequence>
<evidence type="ECO:0000313" key="1">
    <source>
        <dbReference type="Proteomes" id="UP000887565"/>
    </source>
</evidence>
<organism evidence="1 2">
    <name type="scientific">Romanomermis culicivorax</name>
    <name type="common">Nematode worm</name>
    <dbReference type="NCBI Taxonomy" id="13658"/>
    <lineage>
        <taxon>Eukaryota</taxon>
        <taxon>Metazoa</taxon>
        <taxon>Ecdysozoa</taxon>
        <taxon>Nematoda</taxon>
        <taxon>Enoplea</taxon>
        <taxon>Dorylaimia</taxon>
        <taxon>Mermithida</taxon>
        <taxon>Mermithoidea</taxon>
        <taxon>Mermithidae</taxon>
        <taxon>Romanomermis</taxon>
    </lineage>
</organism>
<reference evidence="2" key="1">
    <citation type="submission" date="2022-11" db="UniProtKB">
        <authorList>
            <consortium name="WormBaseParasite"/>
        </authorList>
    </citation>
    <scope>IDENTIFICATION</scope>
</reference>
<protein>
    <submittedName>
        <fullName evidence="2">Uncharacterized protein</fullName>
    </submittedName>
</protein>
<dbReference type="Proteomes" id="UP000887565">
    <property type="component" value="Unplaced"/>
</dbReference>
<name>A0A915J4F6_ROMCU</name>
<dbReference type="WBParaSite" id="nRc.2.0.1.t21301-RA">
    <property type="protein sequence ID" value="nRc.2.0.1.t21301-RA"/>
    <property type="gene ID" value="nRc.2.0.1.g21301"/>
</dbReference>
<accession>A0A915J4F6</accession>
<evidence type="ECO:0000313" key="2">
    <source>
        <dbReference type="WBParaSite" id="nRc.2.0.1.t21301-RA"/>
    </source>
</evidence>
<keyword evidence="1" id="KW-1185">Reference proteome</keyword>